<dbReference type="InterPro" id="IPR051911">
    <property type="entry name" value="SDR_oxidoreductase"/>
</dbReference>
<dbReference type="OrthoDB" id="3178062at2"/>
<dbReference type="Pfam" id="PF00106">
    <property type="entry name" value="adh_short"/>
    <property type="match status" value="1"/>
</dbReference>
<protein>
    <submittedName>
        <fullName evidence="5">NADP-dependent 3-hydroxy acid dehydrogenase YdfG</fullName>
    </submittedName>
</protein>
<dbReference type="InterPro" id="IPR002347">
    <property type="entry name" value="SDR_fam"/>
</dbReference>
<dbReference type="InterPro" id="IPR036291">
    <property type="entry name" value="NAD(P)-bd_dom_sf"/>
</dbReference>
<dbReference type="PRINTS" id="PR00081">
    <property type="entry name" value="GDHRDH"/>
</dbReference>
<evidence type="ECO:0000256" key="2">
    <source>
        <dbReference type="ARBA" id="ARBA00023002"/>
    </source>
</evidence>
<name>A0A239K4F1_9ACTN</name>
<dbReference type="SMART" id="SM00822">
    <property type="entry name" value="PKS_KR"/>
    <property type="match status" value="1"/>
</dbReference>
<dbReference type="RefSeq" id="WP_089246633.1">
    <property type="nucleotide sequence ID" value="NZ_FZPH01000003.1"/>
</dbReference>
<dbReference type="InterPro" id="IPR057326">
    <property type="entry name" value="KR_dom"/>
</dbReference>
<keyword evidence="2" id="KW-0560">Oxidoreductase</keyword>
<keyword evidence="6" id="KW-1185">Reference proteome</keyword>
<dbReference type="GO" id="GO:0016491">
    <property type="term" value="F:oxidoreductase activity"/>
    <property type="evidence" value="ECO:0007669"/>
    <property type="project" value="UniProtKB-KW"/>
</dbReference>
<dbReference type="CDD" id="cd05374">
    <property type="entry name" value="17beta-HSD-like_SDR_c"/>
    <property type="match status" value="1"/>
</dbReference>
<organism evidence="5 6">
    <name type="scientific">Asanoa hainanensis</name>
    <dbReference type="NCBI Taxonomy" id="560556"/>
    <lineage>
        <taxon>Bacteria</taxon>
        <taxon>Bacillati</taxon>
        <taxon>Actinomycetota</taxon>
        <taxon>Actinomycetes</taxon>
        <taxon>Micromonosporales</taxon>
        <taxon>Micromonosporaceae</taxon>
        <taxon>Asanoa</taxon>
    </lineage>
</organism>
<evidence type="ECO:0000313" key="6">
    <source>
        <dbReference type="Proteomes" id="UP000198362"/>
    </source>
</evidence>
<dbReference type="SUPFAM" id="SSF51735">
    <property type="entry name" value="NAD(P)-binding Rossmann-fold domains"/>
    <property type="match status" value="1"/>
</dbReference>
<comment type="similarity">
    <text evidence="1 3">Belongs to the short-chain dehydrogenases/reductases (SDR) family.</text>
</comment>
<dbReference type="NCBIfam" id="NF006114">
    <property type="entry name" value="PRK08263.1"/>
    <property type="match status" value="1"/>
</dbReference>
<dbReference type="Gene3D" id="3.40.50.720">
    <property type="entry name" value="NAD(P)-binding Rossmann-like Domain"/>
    <property type="match status" value="1"/>
</dbReference>
<dbReference type="EMBL" id="FZPH01000003">
    <property type="protein sequence ID" value="SNT12004.1"/>
    <property type="molecule type" value="Genomic_DNA"/>
</dbReference>
<feature type="domain" description="Ketoreductase" evidence="4">
    <location>
        <begin position="3"/>
        <end position="189"/>
    </location>
</feature>
<dbReference type="PANTHER" id="PTHR43976">
    <property type="entry name" value="SHORT CHAIN DEHYDROGENASE"/>
    <property type="match status" value="1"/>
</dbReference>
<reference evidence="5 6" key="1">
    <citation type="submission" date="2017-06" db="EMBL/GenBank/DDBJ databases">
        <authorList>
            <person name="Kim H.J."/>
            <person name="Triplett B.A."/>
        </authorList>
    </citation>
    <scope>NUCLEOTIDE SEQUENCE [LARGE SCALE GENOMIC DNA]</scope>
    <source>
        <strain evidence="5 6">CGMCC 4.5593</strain>
    </source>
</reference>
<dbReference type="Proteomes" id="UP000198362">
    <property type="component" value="Unassembled WGS sequence"/>
</dbReference>
<dbReference type="PANTHER" id="PTHR43976:SF16">
    <property type="entry name" value="SHORT-CHAIN DEHYDROGENASE_REDUCTASE FAMILY PROTEIN"/>
    <property type="match status" value="1"/>
</dbReference>
<accession>A0A239K4F1</accession>
<dbReference type="PRINTS" id="PR00080">
    <property type="entry name" value="SDRFAMILY"/>
</dbReference>
<dbReference type="AlphaFoldDB" id="A0A239K4F1"/>
<evidence type="ECO:0000256" key="3">
    <source>
        <dbReference type="RuleBase" id="RU000363"/>
    </source>
</evidence>
<evidence type="ECO:0000259" key="4">
    <source>
        <dbReference type="SMART" id="SM00822"/>
    </source>
</evidence>
<evidence type="ECO:0000256" key="1">
    <source>
        <dbReference type="ARBA" id="ARBA00006484"/>
    </source>
</evidence>
<gene>
    <name evidence="5" type="ORF">SAMN05421812_103252</name>
</gene>
<evidence type="ECO:0000313" key="5">
    <source>
        <dbReference type="EMBL" id="SNT12004.1"/>
    </source>
</evidence>
<proteinExistence type="inferred from homology"/>
<sequence>MAKTWLVTGSSRGLGRALCTAALDRGDNVVATARRPEHLGDLVEAYGDRVSAVALDVGDPVAAERAVAAAVDTFGRIDVVANNAGNANSAPIEQTSLDEFRQQIETNLLGVVYVSKAALPHFRAQRSGHYLQFSSIGGRVGGTPGVGPYQAAKFGVEGFSLVLAAEVEPFGVRVTIVEPGGFRTDWAGASMRIEDGGPEYAESVGVMSRYREQARGKEPGDPAKAAQVLVDVVDLAEPPKRLPLGSDALGLAERHNQALADELATWADLSRSTDF</sequence>